<dbReference type="Proteomes" id="UP001283361">
    <property type="component" value="Unassembled WGS sequence"/>
</dbReference>
<keyword evidence="3" id="KW-1185">Reference proteome</keyword>
<gene>
    <name evidence="2" type="ORF">RRG08_063885</name>
</gene>
<dbReference type="EMBL" id="JAWDGP010000273">
    <property type="protein sequence ID" value="KAK3801927.1"/>
    <property type="molecule type" value="Genomic_DNA"/>
</dbReference>
<organism evidence="2 3">
    <name type="scientific">Elysia crispata</name>
    <name type="common">lettuce slug</name>
    <dbReference type="NCBI Taxonomy" id="231223"/>
    <lineage>
        <taxon>Eukaryota</taxon>
        <taxon>Metazoa</taxon>
        <taxon>Spiralia</taxon>
        <taxon>Lophotrochozoa</taxon>
        <taxon>Mollusca</taxon>
        <taxon>Gastropoda</taxon>
        <taxon>Heterobranchia</taxon>
        <taxon>Euthyneura</taxon>
        <taxon>Panpulmonata</taxon>
        <taxon>Sacoglossa</taxon>
        <taxon>Placobranchoidea</taxon>
        <taxon>Plakobranchidae</taxon>
        <taxon>Elysia</taxon>
    </lineage>
</organism>
<sequence>MVEEEGADPDVGWTRTAGLDWNTWTVAAPPPGLAVYRDKLRSTDEILYSRLESRNPPNTVIFKKTIVTLDQASRRAVIELVLNLCVAFSLVLSAVPCPNHTAKKGRAAEGRFRKNSSFPRDLLFFKLELPVQAWIWRLSTTFHQTTENPTAPATARNMNHPSASLKFDQEANLLNILREERDADPAPRNGTANITDVTSSTPHFTAASDGPSSTLTLTSEMLNVTSTIMAPSAPHEVNSTIAGTGRTTEHTGDDGSNMAGTIAAIVITIILVIAFIAGFAYLYFRRRW</sequence>
<proteinExistence type="predicted"/>
<accession>A0AAE1BB20</accession>
<keyword evidence="1" id="KW-0472">Membrane</keyword>
<name>A0AAE1BB20_9GAST</name>
<feature type="transmembrane region" description="Helical" evidence="1">
    <location>
        <begin position="262"/>
        <end position="284"/>
    </location>
</feature>
<dbReference type="AlphaFoldDB" id="A0AAE1BB20"/>
<evidence type="ECO:0000256" key="1">
    <source>
        <dbReference type="SAM" id="Phobius"/>
    </source>
</evidence>
<keyword evidence="1" id="KW-1133">Transmembrane helix</keyword>
<evidence type="ECO:0000313" key="3">
    <source>
        <dbReference type="Proteomes" id="UP001283361"/>
    </source>
</evidence>
<keyword evidence="1" id="KW-0812">Transmembrane</keyword>
<reference evidence="2" key="1">
    <citation type="journal article" date="2023" name="G3 (Bethesda)">
        <title>A reference genome for the long-term kleptoplast-retaining sea slug Elysia crispata morphotype clarki.</title>
        <authorList>
            <person name="Eastman K.E."/>
            <person name="Pendleton A.L."/>
            <person name="Shaikh M.A."/>
            <person name="Suttiyut T."/>
            <person name="Ogas R."/>
            <person name="Tomko P."/>
            <person name="Gavelis G."/>
            <person name="Widhalm J.R."/>
            <person name="Wisecaver J.H."/>
        </authorList>
    </citation>
    <scope>NUCLEOTIDE SEQUENCE</scope>
    <source>
        <strain evidence="2">ECLA1</strain>
    </source>
</reference>
<evidence type="ECO:0000313" key="2">
    <source>
        <dbReference type="EMBL" id="KAK3801927.1"/>
    </source>
</evidence>
<protein>
    <submittedName>
        <fullName evidence="2">Uncharacterized protein</fullName>
    </submittedName>
</protein>
<comment type="caution">
    <text evidence="2">The sequence shown here is derived from an EMBL/GenBank/DDBJ whole genome shotgun (WGS) entry which is preliminary data.</text>
</comment>